<organism evidence="8 9">
    <name type="scientific">Gossypium barbadense</name>
    <name type="common">Sea Island cotton</name>
    <name type="synonym">Hibiscus barbadensis</name>
    <dbReference type="NCBI Taxonomy" id="3634"/>
    <lineage>
        <taxon>Eukaryota</taxon>
        <taxon>Viridiplantae</taxon>
        <taxon>Streptophyta</taxon>
        <taxon>Embryophyta</taxon>
        <taxon>Tracheophyta</taxon>
        <taxon>Spermatophyta</taxon>
        <taxon>Magnoliopsida</taxon>
        <taxon>eudicotyledons</taxon>
        <taxon>Gunneridae</taxon>
        <taxon>Pentapetalae</taxon>
        <taxon>rosids</taxon>
        <taxon>malvids</taxon>
        <taxon>Malvales</taxon>
        <taxon>Malvaceae</taxon>
        <taxon>Malvoideae</taxon>
        <taxon>Gossypium</taxon>
    </lineage>
</organism>
<evidence type="ECO:0000256" key="1">
    <source>
        <dbReference type="ARBA" id="ARBA00010617"/>
    </source>
</evidence>
<protein>
    <recommendedName>
        <fullName evidence="10">Cytochrome P450</fullName>
    </recommendedName>
</protein>
<dbReference type="InterPro" id="IPR002401">
    <property type="entry name" value="Cyt_P450_E_grp-I"/>
</dbReference>
<dbReference type="GO" id="GO:0005506">
    <property type="term" value="F:iron ion binding"/>
    <property type="evidence" value="ECO:0007669"/>
    <property type="project" value="InterPro"/>
</dbReference>
<dbReference type="GO" id="GO:0004497">
    <property type="term" value="F:monooxygenase activity"/>
    <property type="evidence" value="ECO:0007669"/>
    <property type="project" value="UniProtKB-KW"/>
</dbReference>
<dbReference type="InterPro" id="IPR001128">
    <property type="entry name" value="Cyt_P450"/>
</dbReference>
<feature type="chain" id="PRO_5015137056" description="Cytochrome P450" evidence="7">
    <location>
        <begin position="21"/>
        <end position="462"/>
    </location>
</feature>
<dbReference type="PANTHER" id="PTHR47950:SF48">
    <property type="entry name" value="CYTOCHROME P450 FAMILY PROTEIN, EXPRESSED"/>
    <property type="match status" value="1"/>
</dbReference>
<evidence type="ECO:0000256" key="7">
    <source>
        <dbReference type="SAM" id="SignalP"/>
    </source>
</evidence>
<keyword evidence="4 5" id="KW-0408">Iron</keyword>
<sequence length="462" mass="51965">MDLLTSSLLCLLFTWFLLQAFNSFRNGRKSSQRKLPPGPWPKPIIGNLFDLGDKPHRSLAKLAQIHGPVMSLKLGSILTIVVSSETTAKEILQKQDLTFCNRTIVDAVRASQHYEVGLPWIPVSPLWRTLRKVSVNIGQVAFDTTINLLSNTVFSMDLVDPNSSIAREFKKTVRGMMDEAGTPNLADFFPFLRKIDPQGVRRRMTVRYENLLNFFGNIFDERLQSRKSQDYMASNDVLDTLLHIIEDDIEELNKNHVIHLFLVLFVAGTDTTSSTLEWAMAELLQNPQVLLKAKKELNQAIEKGKPIEESDINHLPYLQAIIKETVRMHPVVPLLLPRRAGSDAELCGFKVPKGSQVLVNVWAIGRDPSIWKNPNSFMPERFLGSEIDVKGRDFGLIPFGAGRRICPGLPLANRMLHLMLGSLINSFDWKLEGGISPNEINMEKLAITVQMAEPLQAIPVLV</sequence>
<dbReference type="GO" id="GO:0016705">
    <property type="term" value="F:oxidoreductase activity, acting on paired donors, with incorporation or reduction of molecular oxygen"/>
    <property type="evidence" value="ECO:0007669"/>
    <property type="project" value="InterPro"/>
</dbReference>
<dbReference type="Proteomes" id="UP000239757">
    <property type="component" value="Unassembled WGS sequence"/>
</dbReference>
<feature type="binding site" description="axial binding residue" evidence="5">
    <location>
        <position position="406"/>
    </location>
    <ligand>
        <name>heme</name>
        <dbReference type="ChEBI" id="CHEBI:30413"/>
    </ligand>
    <ligandPart>
        <name>Fe</name>
        <dbReference type="ChEBI" id="CHEBI:18248"/>
    </ligandPart>
</feature>
<dbReference type="OrthoDB" id="2789670at2759"/>
<dbReference type="PRINTS" id="PR00385">
    <property type="entry name" value="P450"/>
</dbReference>
<dbReference type="FunFam" id="1.10.630.10:FF:000007">
    <property type="entry name" value="Cytochrome P450 76C4"/>
    <property type="match status" value="1"/>
</dbReference>
<dbReference type="AlphaFoldDB" id="A0A2P5X1J3"/>
<evidence type="ECO:0000256" key="5">
    <source>
        <dbReference type="PIRSR" id="PIRSR602401-1"/>
    </source>
</evidence>
<dbReference type="SUPFAM" id="SSF48264">
    <property type="entry name" value="Cytochrome P450"/>
    <property type="match status" value="1"/>
</dbReference>
<dbReference type="PROSITE" id="PS00086">
    <property type="entry name" value="CYTOCHROME_P450"/>
    <property type="match status" value="1"/>
</dbReference>
<keyword evidence="6" id="KW-0503">Monooxygenase</keyword>
<dbReference type="GO" id="GO:0020037">
    <property type="term" value="F:heme binding"/>
    <property type="evidence" value="ECO:0007669"/>
    <property type="project" value="InterPro"/>
</dbReference>
<gene>
    <name evidence="8" type="ORF">GOBAR_AA23475</name>
</gene>
<dbReference type="InterPro" id="IPR017972">
    <property type="entry name" value="Cyt_P450_CS"/>
</dbReference>
<dbReference type="Pfam" id="PF00067">
    <property type="entry name" value="p450"/>
    <property type="match status" value="1"/>
</dbReference>
<evidence type="ECO:0000256" key="3">
    <source>
        <dbReference type="ARBA" id="ARBA00023002"/>
    </source>
</evidence>
<comment type="similarity">
    <text evidence="1 6">Belongs to the cytochrome P450 family.</text>
</comment>
<evidence type="ECO:0000313" key="8">
    <source>
        <dbReference type="EMBL" id="PPR97181.1"/>
    </source>
</evidence>
<dbReference type="PRINTS" id="PR00463">
    <property type="entry name" value="EP450I"/>
</dbReference>
<evidence type="ECO:0008006" key="10">
    <source>
        <dbReference type="Google" id="ProtNLM"/>
    </source>
</evidence>
<accession>A0A2P5X1J3</accession>
<name>A0A2P5X1J3_GOSBA</name>
<keyword evidence="2 5" id="KW-0479">Metal-binding</keyword>
<evidence type="ECO:0000256" key="6">
    <source>
        <dbReference type="RuleBase" id="RU000461"/>
    </source>
</evidence>
<dbReference type="Gene3D" id="1.10.630.10">
    <property type="entry name" value="Cytochrome P450"/>
    <property type="match status" value="1"/>
</dbReference>
<dbReference type="PANTHER" id="PTHR47950">
    <property type="entry name" value="CYTOCHROME P450, FAMILY 76, SUBFAMILY C, POLYPEPTIDE 5-RELATED"/>
    <property type="match status" value="1"/>
</dbReference>
<evidence type="ECO:0000256" key="4">
    <source>
        <dbReference type="ARBA" id="ARBA00023004"/>
    </source>
</evidence>
<dbReference type="EMBL" id="KZ665915">
    <property type="protein sequence ID" value="PPR97181.1"/>
    <property type="molecule type" value="Genomic_DNA"/>
</dbReference>
<evidence type="ECO:0000256" key="2">
    <source>
        <dbReference type="ARBA" id="ARBA00022723"/>
    </source>
</evidence>
<dbReference type="InterPro" id="IPR036396">
    <property type="entry name" value="Cyt_P450_sf"/>
</dbReference>
<evidence type="ECO:0000313" key="9">
    <source>
        <dbReference type="Proteomes" id="UP000239757"/>
    </source>
</evidence>
<reference evidence="8 9" key="1">
    <citation type="submission" date="2015-01" db="EMBL/GenBank/DDBJ databases">
        <title>Genome of allotetraploid Gossypium barbadense reveals genomic plasticity and fiber elongation in cotton evolution.</title>
        <authorList>
            <person name="Chen X."/>
            <person name="Liu X."/>
            <person name="Zhao B."/>
            <person name="Zheng H."/>
            <person name="Hu Y."/>
            <person name="Lu G."/>
            <person name="Yang C."/>
            <person name="Chen J."/>
            <person name="Shan C."/>
            <person name="Zhang L."/>
            <person name="Zhou Y."/>
            <person name="Wang L."/>
            <person name="Guo W."/>
            <person name="Bai Y."/>
            <person name="Ruan J."/>
            <person name="Shangguan X."/>
            <person name="Mao Y."/>
            <person name="Jiang J."/>
            <person name="Zhu Y."/>
            <person name="Lei J."/>
            <person name="Kang H."/>
            <person name="Chen S."/>
            <person name="He X."/>
            <person name="Wang R."/>
            <person name="Wang Y."/>
            <person name="Chen J."/>
            <person name="Wang L."/>
            <person name="Yu S."/>
            <person name="Wang B."/>
            <person name="Wei J."/>
            <person name="Song S."/>
            <person name="Lu X."/>
            <person name="Gao Z."/>
            <person name="Gu W."/>
            <person name="Deng X."/>
            <person name="Ma D."/>
            <person name="Wang S."/>
            <person name="Liang W."/>
            <person name="Fang L."/>
            <person name="Cai C."/>
            <person name="Zhu X."/>
            <person name="Zhou B."/>
            <person name="Zhang Y."/>
            <person name="Chen Z."/>
            <person name="Xu S."/>
            <person name="Zhu R."/>
            <person name="Wang S."/>
            <person name="Zhang T."/>
            <person name="Zhao G."/>
        </authorList>
    </citation>
    <scope>NUCLEOTIDE SEQUENCE [LARGE SCALE GENOMIC DNA]</scope>
    <source>
        <strain evidence="9">cv. Xinhai21</strain>
        <tissue evidence="8">Leaf</tissue>
    </source>
</reference>
<keyword evidence="7" id="KW-0732">Signal</keyword>
<keyword evidence="5 6" id="KW-0349">Heme</keyword>
<proteinExistence type="inferred from homology"/>
<keyword evidence="3 6" id="KW-0560">Oxidoreductase</keyword>
<dbReference type="CDD" id="cd11073">
    <property type="entry name" value="CYP76-like"/>
    <property type="match status" value="1"/>
</dbReference>
<comment type="cofactor">
    <cofactor evidence="5">
        <name>heme</name>
        <dbReference type="ChEBI" id="CHEBI:30413"/>
    </cofactor>
</comment>
<feature type="signal peptide" evidence="7">
    <location>
        <begin position="1"/>
        <end position="20"/>
    </location>
</feature>